<dbReference type="InterPro" id="IPR011705">
    <property type="entry name" value="BACK"/>
</dbReference>
<dbReference type="Gene3D" id="1.25.40.420">
    <property type="match status" value="1"/>
</dbReference>
<dbReference type="PANTHER" id="PTHR24412:SF490">
    <property type="entry name" value="BTB DOMAIN-CONTAINING PROTEIN"/>
    <property type="match status" value="1"/>
</dbReference>
<protein>
    <recommendedName>
        <fullName evidence="3">BTB domain-containing protein</fullName>
    </recommendedName>
</protein>
<dbReference type="Pfam" id="PF07707">
    <property type="entry name" value="BACK"/>
    <property type="match status" value="1"/>
</dbReference>
<dbReference type="InterPro" id="IPR015915">
    <property type="entry name" value="Kelch-typ_b-propeller"/>
</dbReference>
<dbReference type="Ensembl" id="ENSMMOT00000026334.1">
    <property type="protein sequence ID" value="ENSMMOP00000025894.1"/>
    <property type="gene ID" value="ENSMMOG00000019643.1"/>
</dbReference>
<evidence type="ECO:0000313" key="5">
    <source>
        <dbReference type="Proteomes" id="UP000261620"/>
    </source>
</evidence>
<reference evidence="4" key="2">
    <citation type="submission" date="2025-09" db="UniProtKB">
        <authorList>
            <consortium name="Ensembl"/>
        </authorList>
    </citation>
    <scope>IDENTIFICATION</scope>
</reference>
<dbReference type="SUPFAM" id="SSF117281">
    <property type="entry name" value="Kelch motif"/>
    <property type="match status" value="1"/>
</dbReference>
<keyword evidence="2" id="KW-0677">Repeat</keyword>
<dbReference type="SMART" id="SM00875">
    <property type="entry name" value="BACK"/>
    <property type="match status" value="1"/>
</dbReference>
<reference evidence="4" key="1">
    <citation type="submission" date="2025-08" db="UniProtKB">
        <authorList>
            <consortium name="Ensembl"/>
        </authorList>
    </citation>
    <scope>IDENTIFICATION</scope>
</reference>
<name>A0A3Q3XHV0_MOLML</name>
<keyword evidence="5" id="KW-1185">Reference proteome</keyword>
<dbReference type="PANTHER" id="PTHR24412">
    <property type="entry name" value="KELCH PROTEIN"/>
    <property type="match status" value="1"/>
</dbReference>
<dbReference type="Gene3D" id="3.30.710.10">
    <property type="entry name" value="Potassium Channel Kv1.1, Chain A"/>
    <property type="match status" value="1"/>
</dbReference>
<dbReference type="Gene3D" id="2.120.10.80">
    <property type="entry name" value="Kelch-type beta propeller"/>
    <property type="match status" value="1"/>
</dbReference>
<dbReference type="Proteomes" id="UP000261620">
    <property type="component" value="Unplaced"/>
</dbReference>
<dbReference type="InterPro" id="IPR011333">
    <property type="entry name" value="SKP1/BTB/POZ_sf"/>
</dbReference>
<dbReference type="InterPro" id="IPR000210">
    <property type="entry name" value="BTB/POZ_dom"/>
</dbReference>
<keyword evidence="1" id="KW-0880">Kelch repeat</keyword>
<evidence type="ECO:0000256" key="1">
    <source>
        <dbReference type="ARBA" id="ARBA00022441"/>
    </source>
</evidence>
<dbReference type="SUPFAM" id="SSF54695">
    <property type="entry name" value="POZ domain"/>
    <property type="match status" value="1"/>
</dbReference>
<dbReference type="InterPro" id="IPR006652">
    <property type="entry name" value="Kelch_1"/>
</dbReference>
<evidence type="ECO:0000313" key="4">
    <source>
        <dbReference type="Ensembl" id="ENSMMOP00000025894.1"/>
    </source>
</evidence>
<organism evidence="4 5">
    <name type="scientific">Mola mola</name>
    <name type="common">Ocean sunfish</name>
    <name type="synonym">Tetraodon mola</name>
    <dbReference type="NCBI Taxonomy" id="94237"/>
    <lineage>
        <taxon>Eukaryota</taxon>
        <taxon>Metazoa</taxon>
        <taxon>Chordata</taxon>
        <taxon>Craniata</taxon>
        <taxon>Vertebrata</taxon>
        <taxon>Euteleostomi</taxon>
        <taxon>Actinopterygii</taxon>
        <taxon>Neopterygii</taxon>
        <taxon>Teleostei</taxon>
        <taxon>Neoteleostei</taxon>
        <taxon>Acanthomorphata</taxon>
        <taxon>Eupercaria</taxon>
        <taxon>Tetraodontiformes</taxon>
        <taxon>Molidae</taxon>
        <taxon>Mola</taxon>
    </lineage>
</organism>
<evidence type="ECO:0000259" key="3">
    <source>
        <dbReference type="PROSITE" id="PS50097"/>
    </source>
</evidence>
<dbReference type="PROSITE" id="PS50097">
    <property type="entry name" value="BTB"/>
    <property type="match status" value="1"/>
</dbReference>
<dbReference type="STRING" id="94237.ENSMMOP00000025894"/>
<sequence>TLLVEGEGFYVNRRQLALQSPYFRALFFGSGVESTKRKVQIKGVDLQHFRVLMEHSRTSQMTLDRGNALGILETADFLQLERARLLCCKFLERELHISNCLGMMAYAWRLGCTQLYKAARQVALTHFPAVCTEEDFLSLPKETIADLLASDDLAIHKDDLALEATLHWASFDPKRREDFLELTELVRPESLSITFITELLSRMKSSDPRAKLICMLNEHLPASWSAGRPKESTRARDTLFVLGGPHDQEQQPLYQFHPLSGRWQSCAPLQRKNLTQYSVAAVGDNVIVTGGYFRDVLWFSVDWVRIYDCRKQRWVDGPPLLKSRHSHCSIGLDSALYVLGGSMDEGLVPDVERLVLGSGDGWQGVSPMVRAVERAATAALGCCIYVACGLDENGEAYGGIQRYIVKEDRWDVVSYSPFPRYDLVATDLNGALYLFGGQALRLDMETDEWTVLEEGECLDRKFFCCCATIMSQIYLLSERKSNKAFPNMVLMDPYIDTCMEIDDAIPCLVPLRGCVAV</sequence>
<dbReference type="SMART" id="SM00225">
    <property type="entry name" value="BTB"/>
    <property type="match status" value="1"/>
</dbReference>
<dbReference type="OMA" id="WVRIYEC"/>
<feature type="domain" description="BTB" evidence="3">
    <location>
        <begin position="1"/>
        <end position="65"/>
    </location>
</feature>
<dbReference type="PIRSF" id="PIRSF037037">
    <property type="entry name" value="Kelch-like_protein_gigaxonin"/>
    <property type="match status" value="1"/>
</dbReference>
<proteinExistence type="predicted"/>
<dbReference type="Pfam" id="PF01344">
    <property type="entry name" value="Kelch_1"/>
    <property type="match status" value="1"/>
</dbReference>
<evidence type="ECO:0000256" key="2">
    <source>
        <dbReference type="ARBA" id="ARBA00022737"/>
    </source>
</evidence>
<dbReference type="AlphaFoldDB" id="A0A3Q3XHV0"/>
<accession>A0A3Q3XHV0</accession>
<dbReference type="InterPro" id="IPR017096">
    <property type="entry name" value="BTB-kelch_protein"/>
</dbReference>
<dbReference type="Pfam" id="PF00651">
    <property type="entry name" value="BTB"/>
    <property type="match status" value="1"/>
</dbReference>